<dbReference type="InterPro" id="IPR046342">
    <property type="entry name" value="CBS_dom_sf"/>
</dbReference>
<feature type="domain" description="CBS" evidence="11">
    <location>
        <begin position="540"/>
        <end position="597"/>
    </location>
</feature>
<keyword evidence="8" id="KW-0868">Chloride</keyword>
<feature type="transmembrane region" description="Helical" evidence="10">
    <location>
        <begin position="420"/>
        <end position="440"/>
    </location>
</feature>
<dbReference type="InterPro" id="IPR001807">
    <property type="entry name" value="ClC"/>
</dbReference>
<name>J9FLU9_9ZZZZ</name>
<evidence type="ECO:0000256" key="2">
    <source>
        <dbReference type="ARBA" id="ARBA00022448"/>
    </source>
</evidence>
<evidence type="ECO:0000256" key="7">
    <source>
        <dbReference type="ARBA" id="ARBA00023173"/>
    </source>
</evidence>
<feature type="transmembrane region" description="Helical" evidence="10">
    <location>
        <begin position="200"/>
        <end position="219"/>
    </location>
</feature>
<dbReference type="SUPFAM" id="SSF54631">
    <property type="entry name" value="CBS-domain pair"/>
    <property type="match status" value="1"/>
</dbReference>
<feature type="transmembrane region" description="Helical" evidence="10">
    <location>
        <begin position="239"/>
        <end position="256"/>
    </location>
</feature>
<evidence type="ECO:0000256" key="3">
    <source>
        <dbReference type="ARBA" id="ARBA00022692"/>
    </source>
</evidence>
<feature type="transmembrane region" description="Helical" evidence="10">
    <location>
        <begin position="390"/>
        <end position="413"/>
    </location>
</feature>
<keyword evidence="6 10" id="KW-0472">Membrane</keyword>
<evidence type="ECO:0000256" key="4">
    <source>
        <dbReference type="ARBA" id="ARBA00022989"/>
    </source>
</evidence>
<feature type="transmembrane region" description="Helical" evidence="10">
    <location>
        <begin position="163"/>
        <end position="188"/>
    </location>
</feature>
<dbReference type="EMBL" id="AMCI01008765">
    <property type="protein sequence ID" value="EJW90557.1"/>
    <property type="molecule type" value="Genomic_DNA"/>
</dbReference>
<gene>
    <name evidence="12" type="ORF">EVA_21346</name>
</gene>
<feature type="transmembrane region" description="Helical" evidence="10">
    <location>
        <begin position="356"/>
        <end position="375"/>
    </location>
</feature>
<evidence type="ECO:0000256" key="10">
    <source>
        <dbReference type="SAM" id="Phobius"/>
    </source>
</evidence>
<feature type="transmembrane region" description="Helical" evidence="10">
    <location>
        <begin position="29"/>
        <end position="48"/>
    </location>
</feature>
<evidence type="ECO:0000313" key="12">
    <source>
        <dbReference type="EMBL" id="EJW90557.1"/>
    </source>
</evidence>
<evidence type="ECO:0000256" key="1">
    <source>
        <dbReference type="ARBA" id="ARBA00004141"/>
    </source>
</evidence>
<dbReference type="PANTHER" id="PTHR43427">
    <property type="entry name" value="CHLORIDE CHANNEL PROTEIN CLC-E"/>
    <property type="match status" value="1"/>
</dbReference>
<reference evidence="12" key="1">
    <citation type="journal article" date="2012" name="PLoS ONE">
        <title>Gene sets for utilization of primary and secondary nutrition supplies in the distal gut of endangered iberian lynx.</title>
        <authorList>
            <person name="Alcaide M."/>
            <person name="Messina E."/>
            <person name="Richter M."/>
            <person name="Bargiela R."/>
            <person name="Peplies J."/>
            <person name="Huws S.A."/>
            <person name="Newbold C.J."/>
            <person name="Golyshin P.N."/>
            <person name="Simon M.A."/>
            <person name="Lopez G."/>
            <person name="Yakimov M.M."/>
            <person name="Ferrer M."/>
        </authorList>
    </citation>
    <scope>NUCLEOTIDE SEQUENCE</scope>
</reference>
<dbReference type="Gene3D" id="1.10.3080.10">
    <property type="entry name" value="Clc chloride channel"/>
    <property type="match status" value="1"/>
</dbReference>
<feature type="transmembrane region" description="Helical" evidence="10">
    <location>
        <begin position="277"/>
        <end position="295"/>
    </location>
</feature>
<evidence type="ECO:0000256" key="8">
    <source>
        <dbReference type="ARBA" id="ARBA00023214"/>
    </source>
</evidence>
<dbReference type="SMART" id="SM00116">
    <property type="entry name" value="CBS"/>
    <property type="match status" value="2"/>
</dbReference>
<dbReference type="InterPro" id="IPR014743">
    <property type="entry name" value="Cl-channel_core"/>
</dbReference>
<dbReference type="PRINTS" id="PR00762">
    <property type="entry name" value="CLCHANNEL"/>
</dbReference>
<proteinExistence type="predicted"/>
<evidence type="ECO:0000256" key="9">
    <source>
        <dbReference type="ARBA" id="ARBA00023303"/>
    </source>
</evidence>
<dbReference type="Pfam" id="PF00654">
    <property type="entry name" value="Voltage_CLC"/>
    <property type="match status" value="1"/>
</dbReference>
<feature type="domain" description="CBS" evidence="11">
    <location>
        <begin position="475"/>
        <end position="534"/>
    </location>
</feature>
<keyword evidence="9" id="KW-0407">Ion channel</keyword>
<dbReference type="GO" id="GO:0005254">
    <property type="term" value="F:chloride channel activity"/>
    <property type="evidence" value="ECO:0007669"/>
    <property type="project" value="UniProtKB-KW"/>
</dbReference>
<keyword evidence="5" id="KW-0406">Ion transport</keyword>
<feature type="transmembrane region" description="Helical" evidence="10">
    <location>
        <begin position="68"/>
        <end position="87"/>
    </location>
</feature>
<dbReference type="GO" id="GO:0034707">
    <property type="term" value="C:chloride channel complex"/>
    <property type="evidence" value="ECO:0007669"/>
    <property type="project" value="UniProtKB-KW"/>
</dbReference>
<keyword evidence="7" id="KW-0869">Chloride channel</keyword>
<feature type="transmembrane region" description="Helical" evidence="10">
    <location>
        <begin position="118"/>
        <end position="143"/>
    </location>
</feature>
<accession>J9FLU9</accession>
<organism evidence="12">
    <name type="scientific">gut metagenome</name>
    <dbReference type="NCBI Taxonomy" id="749906"/>
    <lineage>
        <taxon>unclassified sequences</taxon>
        <taxon>metagenomes</taxon>
        <taxon>organismal metagenomes</taxon>
    </lineage>
</organism>
<dbReference type="PANTHER" id="PTHR43427:SF6">
    <property type="entry name" value="CHLORIDE CHANNEL PROTEIN CLC-E"/>
    <property type="match status" value="1"/>
</dbReference>
<evidence type="ECO:0000256" key="6">
    <source>
        <dbReference type="ARBA" id="ARBA00023136"/>
    </source>
</evidence>
<dbReference type="AlphaFoldDB" id="J9FLU9"/>
<evidence type="ECO:0000259" key="11">
    <source>
        <dbReference type="PROSITE" id="PS51371"/>
    </source>
</evidence>
<dbReference type="InterPro" id="IPR000644">
    <property type="entry name" value="CBS_dom"/>
</dbReference>
<dbReference type="SUPFAM" id="SSF81340">
    <property type="entry name" value="Clc chloride channel"/>
    <property type="match status" value="1"/>
</dbReference>
<keyword evidence="2" id="KW-0813">Transport</keyword>
<dbReference type="CDD" id="cd00400">
    <property type="entry name" value="Voltage_gated_ClC"/>
    <property type="match status" value="1"/>
</dbReference>
<keyword evidence="3 10" id="KW-0812">Transmembrane</keyword>
<sequence>MDAILEENKKTALQRFIQWREKKIKEKHFILILSFLVGILTALAAWFLKFLVEWIKEFLTENFDSTGVNWLYLVYPVIGIFLTGLFIRHVVQDDISHGVTKILYAISRRQSRIKRHNTWSSVLASAITIGFGGSVGAEAPIVLTGSAIGSNLGSIFKMEHKTLMLLVGCGAAGAVAGIFKAPIAGLVFTLEVLMIDLTMASLLPLLVSCVTAATVSYILTGTEAMFQFHLDQPFMMERIPSVILLGIVCGLVSLYFTRAMNSVENVFRRYSNPYVKLAMGGVMLSILIFLFPPLYGEGYDTIELLLNGVSNQDWNTVMNNSVFYGFDHLLLPYLLLIILFKVFASSATNGGGGCGGIFAPSLFLGCIAGFVFSHFCNEMHLGPYVPEKNFALLGMAGLMSGVMHAPLTGIFLIAELTGGYDLFLPLMMVSVSSYLTIMIFEPHSIYSMRLAKKGELITHHKDKAVLTLMNIESVVETDFQKVRPDMDLGEMVKVISKAKRNLFPVVDANGALLGIVALDDIRNIMFRQELYHRFLVEKFMVSPPARIFVNDSMEEVMKKFDDTKAWNLPVIDEQGKYKGFVSKSKIFNSYRQVLVDFSAD</sequence>
<keyword evidence="4 10" id="KW-1133">Transmembrane helix</keyword>
<dbReference type="Pfam" id="PF00571">
    <property type="entry name" value="CBS"/>
    <property type="match status" value="2"/>
</dbReference>
<comment type="subcellular location">
    <subcellularLocation>
        <location evidence="1">Membrane</location>
        <topology evidence="1">Multi-pass membrane protein</topology>
    </subcellularLocation>
</comment>
<protein>
    <submittedName>
        <fullName evidence="12">Chloride transporter, ClC family</fullName>
    </submittedName>
</protein>
<dbReference type="InterPro" id="IPR050368">
    <property type="entry name" value="ClC-type_chloride_channel"/>
</dbReference>
<dbReference type="CDD" id="cd02205">
    <property type="entry name" value="CBS_pair_SF"/>
    <property type="match status" value="1"/>
</dbReference>
<feature type="transmembrane region" description="Helical" evidence="10">
    <location>
        <begin position="322"/>
        <end position="344"/>
    </location>
</feature>
<dbReference type="PROSITE" id="PS51371">
    <property type="entry name" value="CBS"/>
    <property type="match status" value="2"/>
</dbReference>
<comment type="caution">
    <text evidence="12">The sequence shown here is derived from an EMBL/GenBank/DDBJ whole genome shotgun (WGS) entry which is preliminary data.</text>
</comment>
<dbReference type="Gene3D" id="3.10.580.10">
    <property type="entry name" value="CBS-domain"/>
    <property type="match status" value="1"/>
</dbReference>
<evidence type="ECO:0000256" key="5">
    <source>
        <dbReference type="ARBA" id="ARBA00023065"/>
    </source>
</evidence>